<evidence type="ECO:0000256" key="7">
    <source>
        <dbReference type="ARBA" id="ARBA00023128"/>
    </source>
</evidence>
<dbReference type="GO" id="GO:0005739">
    <property type="term" value="C:mitochondrion"/>
    <property type="evidence" value="ECO:0007669"/>
    <property type="project" value="UniProtKB-SubCell"/>
</dbReference>
<dbReference type="InterPro" id="IPR004164">
    <property type="entry name" value="CoA_transf_AS"/>
</dbReference>
<dbReference type="SUPFAM" id="SSF100950">
    <property type="entry name" value="NagB/RpiA/CoA transferase-like"/>
    <property type="match status" value="4"/>
</dbReference>
<comment type="function">
    <text evidence="8">Key enzyme for ketone body catabolism. Transfers the CoA moiety from succinate to acetoacetate. Formation of the enzyme-CoA intermediate proceeds via an unstable anhydride species formed between the carboxylate groups of the enzyme and substrate.</text>
</comment>
<accession>A0A7R8WFU1</accession>
<keyword evidence="5" id="KW-0808">Transferase</keyword>
<proteinExistence type="inferred from homology"/>
<evidence type="ECO:0000256" key="6">
    <source>
        <dbReference type="ARBA" id="ARBA00022946"/>
    </source>
</evidence>
<evidence type="ECO:0000256" key="5">
    <source>
        <dbReference type="ARBA" id="ARBA00022679"/>
    </source>
</evidence>
<dbReference type="OrthoDB" id="1933379at2759"/>
<dbReference type="FunFam" id="3.40.1080.10:FF:000002">
    <property type="entry name" value="Succinyl-CoA:3-ketoacid-coenzyme A transferase, mitochondrial"/>
    <property type="match status" value="1"/>
</dbReference>
<evidence type="ECO:0000256" key="2">
    <source>
        <dbReference type="ARBA" id="ARBA00004753"/>
    </source>
</evidence>
<evidence type="ECO:0000256" key="1">
    <source>
        <dbReference type="ARBA" id="ARBA00004173"/>
    </source>
</evidence>
<dbReference type="SMART" id="SM00882">
    <property type="entry name" value="CoA_trans"/>
    <property type="match status" value="4"/>
</dbReference>
<dbReference type="GO" id="GO:0008260">
    <property type="term" value="F:succinyl-CoA:3-oxo-acid CoA-transferase activity"/>
    <property type="evidence" value="ECO:0007669"/>
    <property type="project" value="UniProtKB-EC"/>
</dbReference>
<reference evidence="10" key="1">
    <citation type="submission" date="2020-11" db="EMBL/GenBank/DDBJ databases">
        <authorList>
            <person name="Tran Van P."/>
        </authorList>
    </citation>
    <scope>NUCLEOTIDE SEQUENCE</scope>
</reference>
<evidence type="ECO:0000313" key="10">
    <source>
        <dbReference type="EMBL" id="CAD7230165.1"/>
    </source>
</evidence>
<evidence type="ECO:0000256" key="9">
    <source>
        <dbReference type="ARBA" id="ARBA00075112"/>
    </source>
</evidence>
<evidence type="ECO:0000256" key="8">
    <source>
        <dbReference type="ARBA" id="ARBA00054372"/>
    </source>
</evidence>
<dbReference type="Pfam" id="PF01144">
    <property type="entry name" value="CoA_trans"/>
    <property type="match status" value="4"/>
</dbReference>
<dbReference type="PANTHER" id="PTHR13707">
    <property type="entry name" value="KETOACID-COENZYME A TRANSFERASE"/>
    <property type="match status" value="1"/>
</dbReference>
<comment type="similarity">
    <text evidence="3">Belongs to the 3-oxoacid CoA-transferase family.</text>
</comment>
<dbReference type="PROSITE" id="PS01273">
    <property type="entry name" value="COA_TRANSF_1"/>
    <property type="match status" value="2"/>
</dbReference>
<dbReference type="InterPro" id="IPR004165">
    <property type="entry name" value="CoA_trans_fam_I"/>
</dbReference>
<dbReference type="NCBIfam" id="TIGR02429">
    <property type="entry name" value="pcaI_scoA_fam"/>
    <property type="match status" value="2"/>
</dbReference>
<organism evidence="10">
    <name type="scientific">Cyprideis torosa</name>
    <dbReference type="NCBI Taxonomy" id="163714"/>
    <lineage>
        <taxon>Eukaryota</taxon>
        <taxon>Metazoa</taxon>
        <taxon>Ecdysozoa</taxon>
        <taxon>Arthropoda</taxon>
        <taxon>Crustacea</taxon>
        <taxon>Oligostraca</taxon>
        <taxon>Ostracoda</taxon>
        <taxon>Podocopa</taxon>
        <taxon>Podocopida</taxon>
        <taxon>Cytherocopina</taxon>
        <taxon>Cytheroidea</taxon>
        <taxon>Cytherideidae</taxon>
        <taxon>Cyprideis</taxon>
    </lineage>
</organism>
<sequence length="1034" mass="113189">MKTGIALAWRVLSHGTSRVVTGHANTGKYHAGGISQFHTSLAHHKPTFLTSSREAVADIHDGASILVGGFGICGIPESLIAALVEKGVKDLTIYSNDAGVHDFGIGLLIERKQVKRVVGSYMAENPEFGRQYFHGECELELTPQGTLAERLRAGGAGIPAFYTPSGYGTMIHLGRTLRFDANHNPVIRTKPKESREFDGKNYVLEEGITADFALIKAYKADRAGNLMFRKTARNFNVPMCKAASTTIAEVEEIVETGEIDGDDVHVPHIYVQRIIQCERLEKRIHKITLHQDDKTPVRTLTEAAKEKERIREKIVKRVALEFRDGMYANLGIGMPVMAADYIPEGMRIILHSENGVLGLGRFPTEEEVDADLINAGKETVTVVPGASFFASDESFAIIRGGHLQLTVLGGMQVSQFGDLANWVVPGKRLNGMGGAMDLVAAPRTKVVIAMTHCTKTGESKIMKECTYPLTGKHCVDMIVTEKAVFNVDKEKGLTVVEIADGVSMEDLKQTTDCEFHVAEDLKPMRSVYWDVKSSNWICERPCLLHTSPTHHKSTFLTSSREAVADIHDGASILVGGFGAAGVPESLIAALVEKGVKDLTVYSNDAGMPDYGLGHLIARNQMKRFVGSYVGENPEVSRKYYAGEIELELVPQGSLAERIRAGGAGIPAFYTPSGYGTMIHLGRTLRFDANHNPVLRTEPKEARDFKGKNYLLEEAITADFALIKAYKADRAGNLIFRKAARNFNVPMCKAASTTIAEVEEIVETGEIDGDDVHVPHIYVHRVIQCEVLERRIHKLVLHHDDQTPVTTLSGTALKDEHIRERIARRVALEFRHGMYANLGIGMPMIAADHIPEGMRVTLHSENGLLGLGRFPTEEEVDADLINAGKETVTVIPGASFFASDESFAIVRGSHIHLTVLGGMQVSQFGDLANWVVPGKKMKGMGGAMDLVATTGTKVVVTMTHCTKTNESKIRGECTYPLTGKHCVDMVITEKAVFKVDKEEGLTLIEIADGVSMEELKRTTDCEFHVAEDLKPMGSI</sequence>
<dbReference type="FunFam" id="3.40.1080.10:FF:000001">
    <property type="entry name" value="Succinyl-coa:3-ketoacid-coenzyme a transferase subunit b"/>
    <property type="match status" value="2"/>
</dbReference>
<gene>
    <name evidence="10" type="ORF">CTOB1V02_LOCUS8027</name>
</gene>
<dbReference type="InterPro" id="IPR012792">
    <property type="entry name" value="3-oxoacid_CoA-transf_A"/>
</dbReference>
<dbReference type="PROSITE" id="PS01274">
    <property type="entry name" value="COA_TRANSF_2"/>
    <property type="match status" value="2"/>
</dbReference>
<dbReference type="InterPro" id="IPR004163">
    <property type="entry name" value="CoA_transf_BS"/>
</dbReference>
<dbReference type="InterPro" id="IPR037171">
    <property type="entry name" value="NagB/RpiA_transferase-like"/>
</dbReference>
<comment type="subcellular location">
    <subcellularLocation>
        <location evidence="1">Mitochondrion</location>
    </subcellularLocation>
</comment>
<evidence type="ECO:0000256" key="3">
    <source>
        <dbReference type="ARBA" id="ARBA00007154"/>
    </source>
</evidence>
<evidence type="ECO:0000256" key="4">
    <source>
        <dbReference type="ARBA" id="ARBA00012490"/>
    </source>
</evidence>
<dbReference type="AlphaFoldDB" id="A0A7R8WFU1"/>
<keyword evidence="6" id="KW-0809">Transit peptide</keyword>
<dbReference type="Gene3D" id="3.40.1080.10">
    <property type="entry name" value="Glutaconate Coenzyme A-transferase"/>
    <property type="match status" value="4"/>
</dbReference>
<protein>
    <recommendedName>
        <fullName evidence="9">3-oxoacid CoA-transferase</fullName>
        <ecNumber evidence="4">2.8.3.5</ecNumber>
    </recommendedName>
    <alternativeName>
        <fullName evidence="9">3-oxoacid CoA-transferase</fullName>
    </alternativeName>
</protein>
<dbReference type="EC" id="2.8.3.5" evidence="4"/>
<dbReference type="UniPathway" id="UPA00929">
    <property type="reaction ID" value="UER00894"/>
</dbReference>
<name>A0A7R8WFU1_9CRUS</name>
<keyword evidence="7" id="KW-0496">Mitochondrion</keyword>
<comment type="pathway">
    <text evidence="2">Ketone metabolism; succinyl-CoA degradation; acetoacetyl-CoA from succinyl-CoA: step 1/1.</text>
</comment>
<dbReference type="NCBIfam" id="TIGR02428">
    <property type="entry name" value="pcaJ_scoB_fam"/>
    <property type="match status" value="2"/>
</dbReference>
<dbReference type="PANTHER" id="PTHR13707:SF23">
    <property type="entry name" value="SUCCINYL-COA:3-KETOACID-COENZYME A TRANSFERASE"/>
    <property type="match status" value="1"/>
</dbReference>
<dbReference type="EMBL" id="OB662508">
    <property type="protein sequence ID" value="CAD7230165.1"/>
    <property type="molecule type" value="Genomic_DNA"/>
</dbReference>
<dbReference type="InterPro" id="IPR012791">
    <property type="entry name" value="3-oxoacid_CoA-transf_B"/>
</dbReference>